<gene>
    <name evidence="2" type="ORF">PPTG_20631</name>
</gene>
<sequence>MVKAYLRRNSIKKSQYEQQMPRAEISTAGNAPASCNSYNHLVVSSALASLLLASALPLEVTNPRRTTTIYSDMYATYVTERNTKGDVRTRTLDNHPSL</sequence>
<evidence type="ECO:0000256" key="1">
    <source>
        <dbReference type="SAM" id="MobiDB-lite"/>
    </source>
</evidence>
<proteinExistence type="predicted"/>
<feature type="compositionally biased region" description="Basic residues" evidence="1">
    <location>
        <begin position="1"/>
        <end position="11"/>
    </location>
</feature>
<dbReference type="RefSeq" id="XP_008891076.1">
    <property type="nucleotide sequence ID" value="XM_008892828.1"/>
</dbReference>
<evidence type="ECO:0000313" key="2">
    <source>
        <dbReference type="EMBL" id="ETN23411.1"/>
    </source>
</evidence>
<reference evidence="3" key="1">
    <citation type="submission" date="2011-12" db="EMBL/GenBank/DDBJ databases">
        <authorList>
            <consortium name="The Broad Institute Genome Sequencing Platform"/>
            <person name="Russ C."/>
            <person name="Tyler B."/>
            <person name="Panabieres F."/>
            <person name="Shan W."/>
            <person name="Tripathy S."/>
            <person name="Grunwald N."/>
            <person name="Machado M."/>
            <person name="Young S.K."/>
            <person name="Zeng Q."/>
            <person name="Gargeya S."/>
            <person name="Fitzgerald M."/>
            <person name="Haas B."/>
            <person name="Abouelleil A."/>
            <person name="Alvarado L."/>
            <person name="Arachchi H.M."/>
            <person name="Berlin A."/>
            <person name="Chapman S.B."/>
            <person name="Gearin G."/>
            <person name="Goldberg J."/>
            <person name="Griggs A."/>
            <person name="Gujja S."/>
            <person name="Hansen M."/>
            <person name="Heiman D."/>
            <person name="Howarth C."/>
            <person name="Larimer J."/>
            <person name="Lui A."/>
            <person name="MacDonald P.J.P."/>
            <person name="McCowen C."/>
            <person name="Montmayeur A."/>
            <person name="Murphy C."/>
            <person name="Neiman D."/>
            <person name="Pearson M."/>
            <person name="Priest M."/>
            <person name="Roberts A."/>
            <person name="Saif S."/>
            <person name="Shea T."/>
            <person name="Sisk P."/>
            <person name="Stolte C."/>
            <person name="Sykes S."/>
            <person name="Wortman J."/>
            <person name="Nusbaum C."/>
            <person name="Birren B."/>
        </authorList>
    </citation>
    <scope>NUCLEOTIDE SEQUENCE [LARGE SCALE GENOMIC DNA]</scope>
    <source>
        <strain evidence="3">INRA-310</strain>
    </source>
</reference>
<dbReference type="Proteomes" id="UP000018817">
    <property type="component" value="Unassembled WGS sequence"/>
</dbReference>
<dbReference type="EMBL" id="KI669561">
    <property type="protein sequence ID" value="ETN23411.1"/>
    <property type="molecule type" value="Genomic_DNA"/>
</dbReference>
<organism evidence="2 3">
    <name type="scientific">Phytophthora nicotianae (strain INRA-310)</name>
    <name type="common">Phytophthora parasitica</name>
    <dbReference type="NCBI Taxonomy" id="761204"/>
    <lineage>
        <taxon>Eukaryota</taxon>
        <taxon>Sar</taxon>
        <taxon>Stramenopiles</taxon>
        <taxon>Oomycota</taxon>
        <taxon>Peronosporomycetes</taxon>
        <taxon>Peronosporales</taxon>
        <taxon>Peronosporaceae</taxon>
        <taxon>Phytophthora</taxon>
    </lineage>
</organism>
<dbReference type="GeneID" id="20189230"/>
<protein>
    <submittedName>
        <fullName evidence="2">Uncharacterized protein</fullName>
    </submittedName>
</protein>
<dbReference type="AlphaFoldDB" id="W2RDV4"/>
<reference evidence="2 3" key="2">
    <citation type="submission" date="2013-11" db="EMBL/GenBank/DDBJ databases">
        <title>The Genome Sequence of Phytophthora parasitica INRA-310.</title>
        <authorList>
            <consortium name="The Broad Institute Genomics Platform"/>
            <person name="Russ C."/>
            <person name="Tyler B."/>
            <person name="Panabieres F."/>
            <person name="Shan W."/>
            <person name="Tripathy S."/>
            <person name="Grunwald N."/>
            <person name="Machado M."/>
            <person name="Johnson C.S."/>
            <person name="Arredondo F."/>
            <person name="Hong C."/>
            <person name="Coffey M."/>
            <person name="Young S.K."/>
            <person name="Zeng Q."/>
            <person name="Gargeya S."/>
            <person name="Fitzgerald M."/>
            <person name="Abouelleil A."/>
            <person name="Alvarado L."/>
            <person name="Chapman S.B."/>
            <person name="Gainer-Dewar J."/>
            <person name="Goldberg J."/>
            <person name="Griggs A."/>
            <person name="Gujja S."/>
            <person name="Hansen M."/>
            <person name="Howarth C."/>
            <person name="Imamovic A."/>
            <person name="Ireland A."/>
            <person name="Larimer J."/>
            <person name="McCowan C."/>
            <person name="Murphy C."/>
            <person name="Pearson M."/>
            <person name="Poon T.W."/>
            <person name="Priest M."/>
            <person name="Roberts A."/>
            <person name="Saif S."/>
            <person name="Shea T."/>
            <person name="Sykes S."/>
            <person name="Wortman J."/>
            <person name="Nusbaum C."/>
            <person name="Birren B."/>
        </authorList>
    </citation>
    <scope>NUCLEOTIDE SEQUENCE [LARGE SCALE GENOMIC DNA]</scope>
    <source>
        <strain evidence="2 3">INRA-310</strain>
    </source>
</reference>
<evidence type="ECO:0000313" key="3">
    <source>
        <dbReference type="Proteomes" id="UP000018817"/>
    </source>
</evidence>
<dbReference type="VEuPathDB" id="FungiDB:PPTG_20631"/>
<feature type="region of interest" description="Disordered" evidence="1">
    <location>
        <begin position="1"/>
        <end position="20"/>
    </location>
</feature>
<accession>W2RDV4</accession>
<name>W2RDV4_PHYN3</name>